<dbReference type="Pfam" id="PF01979">
    <property type="entry name" value="Amidohydro_1"/>
    <property type="match status" value="1"/>
</dbReference>
<feature type="binding site" evidence="7">
    <location>
        <position position="148"/>
    </location>
    <ligand>
        <name>substrate</name>
    </ligand>
</feature>
<gene>
    <name evidence="10" type="ORF">EAH86_12805</name>
</gene>
<feature type="binding site" evidence="7">
    <location>
        <position position="244"/>
    </location>
    <ligand>
        <name>substrate</name>
    </ligand>
</feature>
<dbReference type="PANTHER" id="PTHR11113:SF14">
    <property type="entry name" value="N-ACETYLGLUCOSAMINE-6-PHOSPHATE DEACETYLASE"/>
    <property type="match status" value="1"/>
</dbReference>
<comment type="similarity">
    <text evidence="1 5">Belongs to the metallo-dependent hydrolases superfamily. NagA family.</text>
</comment>
<dbReference type="EMBL" id="RCZM01000004">
    <property type="protein sequence ID" value="TPG16104.1"/>
    <property type="molecule type" value="Genomic_DNA"/>
</dbReference>
<name>A0A502CTT9_9MICO</name>
<evidence type="ECO:0000313" key="11">
    <source>
        <dbReference type="Proteomes" id="UP000317722"/>
    </source>
</evidence>
<accession>A0A502CTT9</accession>
<feature type="binding site" evidence="7">
    <location>
        <begin position="236"/>
        <end position="237"/>
    </location>
    <ligand>
        <name>substrate</name>
    </ligand>
</feature>
<dbReference type="GO" id="GO:0006046">
    <property type="term" value="P:N-acetylglucosamine catabolic process"/>
    <property type="evidence" value="ECO:0007669"/>
    <property type="project" value="TreeGrafter"/>
</dbReference>
<dbReference type="GO" id="GO:0046872">
    <property type="term" value="F:metal ion binding"/>
    <property type="evidence" value="ECO:0007669"/>
    <property type="project" value="UniProtKB-KW"/>
</dbReference>
<sequence length="400" mass="40016">MNSASPSPHRILLTGTVVLPDRVVSDGAVAITDTRIAYAGERSSLPPEWVGVAAPEGWRGGLTLLPGLVDIHCHGGNGGEFGPDVDSGRTAAAHHHGRGSTTVIGSLVSAPAQTLLDGARALGELVRGGELAGIHLEGPFLSTVRCGAQNPAALVDADLVLVAALAEAGGEGSLAHMTWAPERPGGSTIPAALAAVGAVGSLGHTDADYDDAARALESVAAQGARGGLPLTTHLFNGMPPLLSRAPGPVGAAIAAAARGEAVVELIADAVHLDGGTVRMVYDAVGADHLALVSDAMAASGLPDGAYSLGGLDVTVSDRAARLTDSGTLAGGVSTLVEQVRWLVDDLGIPLADAVKAASTTPARALALTDVGSLSAGFSADVVVVDDQLSVQRVLRRGAWL</sequence>
<dbReference type="Gene3D" id="3.20.20.140">
    <property type="entry name" value="Metal-dependent hydrolases"/>
    <property type="match status" value="1"/>
</dbReference>
<dbReference type="PANTHER" id="PTHR11113">
    <property type="entry name" value="N-ACETYLGLUCOSAMINE-6-PHOSPHATE DEACETYLASE"/>
    <property type="match status" value="1"/>
</dbReference>
<organism evidence="10 11">
    <name type="scientific">Pedococcus bigeumensis</name>
    <dbReference type="NCBI Taxonomy" id="433644"/>
    <lineage>
        <taxon>Bacteria</taxon>
        <taxon>Bacillati</taxon>
        <taxon>Actinomycetota</taxon>
        <taxon>Actinomycetes</taxon>
        <taxon>Micrococcales</taxon>
        <taxon>Intrasporangiaceae</taxon>
        <taxon>Pedococcus</taxon>
    </lineage>
</organism>
<dbReference type="OrthoDB" id="9776488at2"/>
<keyword evidence="2 8" id="KW-0479">Metal-binding</keyword>
<dbReference type="InterPro" id="IPR003764">
    <property type="entry name" value="GlcNAc_6-P_deAcase"/>
</dbReference>
<evidence type="ECO:0000259" key="9">
    <source>
        <dbReference type="Pfam" id="PF01979"/>
    </source>
</evidence>
<reference evidence="10 11" key="1">
    <citation type="journal article" date="2019" name="Environ. Microbiol.">
        <title>Species interactions and distinct microbial communities in high Arctic permafrost affected cryosols are associated with the CH4 and CO2 gas fluxes.</title>
        <authorList>
            <person name="Altshuler I."/>
            <person name="Hamel J."/>
            <person name="Turney S."/>
            <person name="Magnuson E."/>
            <person name="Levesque R."/>
            <person name="Greer C."/>
            <person name="Whyte L.G."/>
        </authorList>
    </citation>
    <scope>NUCLEOTIDE SEQUENCE [LARGE SCALE GENOMIC DNA]</scope>
    <source>
        <strain evidence="10 11">S9.3A</strain>
    </source>
</reference>
<dbReference type="GO" id="GO:0008448">
    <property type="term" value="F:N-acetylglucosamine-6-phosphate deacetylase activity"/>
    <property type="evidence" value="ECO:0007669"/>
    <property type="project" value="InterPro"/>
</dbReference>
<dbReference type="Gene3D" id="2.30.40.10">
    <property type="entry name" value="Urease, subunit C, domain 1"/>
    <property type="match status" value="1"/>
</dbReference>
<dbReference type="SUPFAM" id="SSF51338">
    <property type="entry name" value="Composite domain of metallo-dependent hydrolases"/>
    <property type="match status" value="1"/>
</dbReference>
<keyword evidence="3 5" id="KW-0378">Hydrolase</keyword>
<dbReference type="PIRSF" id="PIRSF038994">
    <property type="entry name" value="NagA"/>
    <property type="match status" value="1"/>
</dbReference>
<dbReference type="InterPro" id="IPR006680">
    <property type="entry name" value="Amidohydro-rel"/>
</dbReference>
<evidence type="ECO:0000256" key="4">
    <source>
        <dbReference type="ARBA" id="ARBA00023277"/>
    </source>
</evidence>
<dbReference type="AlphaFoldDB" id="A0A502CTT9"/>
<protein>
    <submittedName>
        <fullName evidence="10">N-acetylglucosamine-6-phosphate deacetylase</fullName>
    </submittedName>
</protein>
<evidence type="ECO:0000256" key="7">
    <source>
        <dbReference type="PIRSR" id="PIRSR038994-2"/>
    </source>
</evidence>
<dbReference type="Proteomes" id="UP000317722">
    <property type="component" value="Unassembled WGS sequence"/>
</dbReference>
<feature type="binding site" evidence="8">
    <location>
        <position position="137"/>
    </location>
    <ligand>
        <name>Zn(2+)</name>
        <dbReference type="ChEBI" id="CHEBI:29105"/>
    </ligand>
</feature>
<dbReference type="SUPFAM" id="SSF51556">
    <property type="entry name" value="Metallo-dependent hydrolases"/>
    <property type="match status" value="1"/>
</dbReference>
<evidence type="ECO:0000256" key="3">
    <source>
        <dbReference type="ARBA" id="ARBA00022801"/>
    </source>
</evidence>
<evidence type="ECO:0000256" key="5">
    <source>
        <dbReference type="PIRNR" id="PIRNR038994"/>
    </source>
</evidence>
<feature type="binding site" evidence="7">
    <location>
        <begin position="328"/>
        <end position="330"/>
    </location>
    <ligand>
        <name>substrate</name>
    </ligand>
</feature>
<feature type="binding site" evidence="8">
    <location>
        <position position="233"/>
    </location>
    <ligand>
        <name>Zn(2+)</name>
        <dbReference type="ChEBI" id="CHEBI:29105"/>
    </ligand>
</feature>
<feature type="binding site" evidence="8">
    <location>
        <position position="204"/>
    </location>
    <ligand>
        <name>Zn(2+)</name>
        <dbReference type="ChEBI" id="CHEBI:29105"/>
    </ligand>
</feature>
<evidence type="ECO:0000256" key="1">
    <source>
        <dbReference type="ARBA" id="ARBA00010716"/>
    </source>
</evidence>
<proteinExistence type="inferred from homology"/>
<evidence type="ECO:0000256" key="2">
    <source>
        <dbReference type="ARBA" id="ARBA00022723"/>
    </source>
</evidence>
<dbReference type="InterPro" id="IPR011059">
    <property type="entry name" value="Metal-dep_hydrolase_composite"/>
</dbReference>
<evidence type="ECO:0000313" key="10">
    <source>
        <dbReference type="EMBL" id="TPG16104.1"/>
    </source>
</evidence>
<dbReference type="InterPro" id="IPR032466">
    <property type="entry name" value="Metal_Hydrolase"/>
</dbReference>
<feature type="domain" description="Amidohydrolase-related" evidence="9">
    <location>
        <begin position="63"/>
        <end position="394"/>
    </location>
</feature>
<feature type="active site" description="Proton donor/acceptor" evidence="6">
    <location>
        <position position="294"/>
    </location>
</feature>
<feature type="binding site" evidence="7">
    <location>
        <position position="271"/>
    </location>
    <ligand>
        <name>substrate</name>
    </ligand>
</feature>
<keyword evidence="4 5" id="KW-0119">Carbohydrate metabolism</keyword>
<evidence type="ECO:0000256" key="8">
    <source>
        <dbReference type="PIRSR" id="PIRSR038994-3"/>
    </source>
</evidence>
<comment type="caution">
    <text evidence="10">The sequence shown here is derived from an EMBL/GenBank/DDBJ whole genome shotgun (WGS) entry which is preliminary data.</text>
</comment>
<evidence type="ECO:0000256" key="6">
    <source>
        <dbReference type="PIRSR" id="PIRSR038994-1"/>
    </source>
</evidence>
<comment type="cofactor">
    <cofactor evidence="8">
        <name>a divalent metal cation</name>
        <dbReference type="ChEBI" id="CHEBI:60240"/>
    </cofactor>
    <text evidence="8">Binds 1 divalent metal cation per subunit.</text>
</comment>
<keyword evidence="11" id="KW-1185">Reference proteome</keyword>
<dbReference type="RefSeq" id="WP_140741309.1">
    <property type="nucleotide sequence ID" value="NZ_RCZM01000004.1"/>
</dbReference>